<feature type="transmembrane region" description="Helical" evidence="1">
    <location>
        <begin position="35"/>
        <end position="54"/>
    </location>
</feature>
<feature type="transmembrane region" description="Helical" evidence="1">
    <location>
        <begin position="188"/>
        <end position="209"/>
    </location>
</feature>
<reference evidence="2 3" key="1">
    <citation type="submission" date="2015-12" db="EMBL/GenBank/DDBJ databases">
        <title>The genome of Folsomia candida.</title>
        <authorList>
            <person name="Faddeeva A."/>
            <person name="Derks M.F."/>
            <person name="Anvar Y."/>
            <person name="Smit S."/>
            <person name="Van Straalen N."/>
            <person name="Roelofs D."/>
        </authorList>
    </citation>
    <scope>NUCLEOTIDE SEQUENCE [LARGE SCALE GENOMIC DNA]</scope>
    <source>
        <strain evidence="2 3">VU population</strain>
        <tissue evidence="2">Whole body</tissue>
    </source>
</reference>
<comment type="caution">
    <text evidence="2">The sequence shown here is derived from an EMBL/GenBank/DDBJ whole genome shotgun (WGS) entry which is preliminary data.</text>
</comment>
<feature type="transmembrane region" description="Helical" evidence="1">
    <location>
        <begin position="127"/>
        <end position="148"/>
    </location>
</feature>
<keyword evidence="1" id="KW-1133">Transmembrane helix</keyword>
<evidence type="ECO:0000256" key="1">
    <source>
        <dbReference type="SAM" id="Phobius"/>
    </source>
</evidence>
<feature type="transmembrane region" description="Helical" evidence="1">
    <location>
        <begin position="252"/>
        <end position="272"/>
    </location>
</feature>
<proteinExistence type="predicted"/>
<dbReference type="AlphaFoldDB" id="A0A226EUQ6"/>
<feature type="transmembrane region" description="Helical" evidence="1">
    <location>
        <begin position="66"/>
        <end position="85"/>
    </location>
</feature>
<dbReference type="EMBL" id="LNIX01000001">
    <property type="protein sequence ID" value="OXA61343.1"/>
    <property type="molecule type" value="Genomic_DNA"/>
</dbReference>
<accession>A0A226EUQ6</accession>
<keyword evidence="3" id="KW-1185">Reference proteome</keyword>
<feature type="transmembrane region" description="Helical" evidence="1">
    <location>
        <begin position="284"/>
        <end position="312"/>
    </location>
</feature>
<protein>
    <recommendedName>
        <fullName evidence="4">Gustatory receptor</fullName>
    </recommendedName>
</protein>
<evidence type="ECO:0000313" key="2">
    <source>
        <dbReference type="EMBL" id="OXA61343.1"/>
    </source>
</evidence>
<evidence type="ECO:0008006" key="4">
    <source>
        <dbReference type="Google" id="ProtNLM"/>
    </source>
</evidence>
<sequence>MALVSNRVGAFSAHFDRTRLFYTTKKSRKKYRNSALAAIISSMLMWIQTLKLRWHYGESNAQVYESYGFSYTGVIWTGILSLLYIEHDNVIGGVNRFLYYFQCFKQKWIPKVHDANLALYSKMLDMLILLTVSTCILFPLTITFYFTFFPNSAIYPGNIVPGGHLMKDNLLFKLICVSYCTWLACMTWYSIMSFVVMGTIYIASIFLVIREFKIDSSVHYALHALRTPNYLMDEYTTLHLLHQDLMKTFGQVFIFGHFVCSNMCIFCIYAVMRHWHDINTSTMILLSLWSVMIQIIWGMVLEVIGRFHLYLIKTMRSWKRVQFTNNTEAKLFFKCKRSKKPLIIGKDRVLTIKRLTVLKFFRQIIKATFRALLTVGQSN</sequence>
<name>A0A226EUQ6_FOLCA</name>
<dbReference type="Proteomes" id="UP000198287">
    <property type="component" value="Unassembled WGS sequence"/>
</dbReference>
<gene>
    <name evidence="2" type="ORF">Fcan01_01380</name>
</gene>
<keyword evidence="1" id="KW-0812">Transmembrane</keyword>
<organism evidence="2 3">
    <name type="scientific">Folsomia candida</name>
    <name type="common">Springtail</name>
    <dbReference type="NCBI Taxonomy" id="158441"/>
    <lineage>
        <taxon>Eukaryota</taxon>
        <taxon>Metazoa</taxon>
        <taxon>Ecdysozoa</taxon>
        <taxon>Arthropoda</taxon>
        <taxon>Hexapoda</taxon>
        <taxon>Collembola</taxon>
        <taxon>Entomobryomorpha</taxon>
        <taxon>Isotomoidea</taxon>
        <taxon>Isotomidae</taxon>
        <taxon>Proisotominae</taxon>
        <taxon>Folsomia</taxon>
    </lineage>
</organism>
<evidence type="ECO:0000313" key="3">
    <source>
        <dbReference type="Proteomes" id="UP000198287"/>
    </source>
</evidence>
<keyword evidence="1" id="KW-0472">Membrane</keyword>